<reference evidence="1" key="1">
    <citation type="submission" date="2023-05" db="EMBL/GenBank/DDBJ databases">
        <title>Anaerotaeda fermentans gen. nov., sp. nov., a novel anaerobic planctomycete of the new family within the order Sedimentisphaerales isolated from Taman Peninsula, Russia.</title>
        <authorList>
            <person name="Khomyakova M.A."/>
            <person name="Merkel A.Y."/>
            <person name="Slobodkin A.I."/>
        </authorList>
    </citation>
    <scope>NUCLEOTIDE SEQUENCE</scope>
    <source>
        <strain evidence="1">M17dextr</strain>
    </source>
</reference>
<dbReference type="Proteomes" id="UP001431776">
    <property type="component" value="Unassembled WGS sequence"/>
</dbReference>
<organism evidence="1 2">
    <name type="scientific">Anaerobaca lacustris</name>
    <dbReference type="NCBI Taxonomy" id="3044600"/>
    <lineage>
        <taxon>Bacteria</taxon>
        <taxon>Pseudomonadati</taxon>
        <taxon>Planctomycetota</taxon>
        <taxon>Phycisphaerae</taxon>
        <taxon>Sedimentisphaerales</taxon>
        <taxon>Anaerobacaceae</taxon>
        <taxon>Anaerobaca</taxon>
    </lineage>
</organism>
<gene>
    <name evidence="1" type="ORF">QJ522_15745</name>
</gene>
<dbReference type="InterPro" id="IPR010179">
    <property type="entry name" value="CRISPR-assoc_prot_Cse3"/>
</dbReference>
<evidence type="ECO:0000313" key="1">
    <source>
        <dbReference type="EMBL" id="MDI6450514.1"/>
    </source>
</evidence>
<proteinExistence type="predicted"/>
<accession>A0AAW6U3P1</accession>
<comment type="caution">
    <text evidence="1">The sequence shown here is derived from an EMBL/GenBank/DDBJ whole genome shotgun (WGS) entry which is preliminary data.</text>
</comment>
<dbReference type="Gene3D" id="3.30.70.1210">
    <property type="entry name" value="Crispr-associated protein, domain 2"/>
    <property type="match status" value="1"/>
</dbReference>
<dbReference type="Pfam" id="PF08798">
    <property type="entry name" value="CRISPR_assoc"/>
    <property type="match status" value="1"/>
</dbReference>
<dbReference type="SUPFAM" id="SSF117987">
    <property type="entry name" value="CRISPR-associated protein"/>
    <property type="match status" value="1"/>
</dbReference>
<name>A0AAW6U3P1_9BACT</name>
<dbReference type="AlphaFoldDB" id="A0AAW6U3P1"/>
<protein>
    <submittedName>
        <fullName evidence="1">Type I-E CRISPR-associated protein Cas6/Cse3/CasE</fullName>
    </submittedName>
</protein>
<sequence>MVHRITLFGVRYEGILEVTESRTFFQTLCSGVGPAKGLGMGLLSIAPA</sequence>
<dbReference type="EMBL" id="JASCXX010000021">
    <property type="protein sequence ID" value="MDI6450514.1"/>
    <property type="molecule type" value="Genomic_DNA"/>
</dbReference>
<evidence type="ECO:0000313" key="2">
    <source>
        <dbReference type="Proteomes" id="UP001431776"/>
    </source>
</evidence>
<keyword evidence="2" id="KW-1185">Reference proteome</keyword>
<dbReference type="RefSeq" id="WP_432212229.1">
    <property type="nucleotide sequence ID" value="NZ_JASCXX010000021.1"/>
</dbReference>